<name>A0A645EGM8_9ZZZZ</name>
<protein>
    <submittedName>
        <fullName evidence="2">Uncharacterized protein</fullName>
    </submittedName>
</protein>
<reference evidence="2" key="1">
    <citation type="submission" date="2019-08" db="EMBL/GenBank/DDBJ databases">
        <authorList>
            <person name="Kucharzyk K."/>
            <person name="Murdoch R.W."/>
            <person name="Higgins S."/>
            <person name="Loffler F."/>
        </authorList>
    </citation>
    <scope>NUCLEOTIDE SEQUENCE</scope>
</reference>
<dbReference type="AlphaFoldDB" id="A0A645EGM8"/>
<keyword evidence="1" id="KW-0472">Membrane</keyword>
<accession>A0A645EGM8</accession>
<keyword evidence="1" id="KW-0812">Transmembrane</keyword>
<gene>
    <name evidence="2" type="ORF">SDC9_146946</name>
</gene>
<feature type="transmembrane region" description="Helical" evidence="1">
    <location>
        <begin position="21"/>
        <end position="39"/>
    </location>
</feature>
<keyword evidence="1" id="KW-1133">Transmembrane helix</keyword>
<evidence type="ECO:0000313" key="2">
    <source>
        <dbReference type="EMBL" id="MPM99752.1"/>
    </source>
</evidence>
<sequence length="53" mass="5852">MTFEKVMMNAESIAGSTKGNVILVRIVFLFAPMICPISSSSELTDRSDAETRR</sequence>
<comment type="caution">
    <text evidence="2">The sequence shown here is derived from an EMBL/GenBank/DDBJ whole genome shotgun (WGS) entry which is preliminary data.</text>
</comment>
<evidence type="ECO:0000256" key="1">
    <source>
        <dbReference type="SAM" id="Phobius"/>
    </source>
</evidence>
<organism evidence="2">
    <name type="scientific">bioreactor metagenome</name>
    <dbReference type="NCBI Taxonomy" id="1076179"/>
    <lineage>
        <taxon>unclassified sequences</taxon>
        <taxon>metagenomes</taxon>
        <taxon>ecological metagenomes</taxon>
    </lineage>
</organism>
<dbReference type="EMBL" id="VSSQ01045833">
    <property type="protein sequence ID" value="MPM99752.1"/>
    <property type="molecule type" value="Genomic_DNA"/>
</dbReference>
<proteinExistence type="predicted"/>